<dbReference type="AlphaFoldDB" id="A0A4Y7JQI7"/>
<dbReference type="Pfam" id="PF02148">
    <property type="entry name" value="zf-UBP"/>
    <property type="match status" value="1"/>
</dbReference>
<dbReference type="GO" id="GO:0007265">
    <property type="term" value="P:Ras protein signal transduction"/>
    <property type="evidence" value="ECO:0007669"/>
    <property type="project" value="TreeGrafter"/>
</dbReference>
<dbReference type="SMART" id="SM00184">
    <property type="entry name" value="RING"/>
    <property type="match status" value="1"/>
</dbReference>
<evidence type="ECO:0000256" key="3">
    <source>
        <dbReference type="ARBA" id="ARBA00022833"/>
    </source>
</evidence>
<feature type="coiled-coil region" evidence="5">
    <location>
        <begin position="392"/>
        <end position="465"/>
    </location>
</feature>
<evidence type="ECO:0000313" key="9">
    <source>
        <dbReference type="Proteomes" id="UP000316621"/>
    </source>
</evidence>
<dbReference type="InterPro" id="IPR001607">
    <property type="entry name" value="Znf_UBP"/>
</dbReference>
<evidence type="ECO:0000256" key="2">
    <source>
        <dbReference type="ARBA" id="ARBA00022771"/>
    </source>
</evidence>
<feature type="domain" description="RING-type" evidence="6">
    <location>
        <begin position="185"/>
        <end position="225"/>
    </location>
</feature>
<dbReference type="GO" id="GO:0016567">
    <property type="term" value="P:protein ubiquitination"/>
    <property type="evidence" value="ECO:0007669"/>
    <property type="project" value="TreeGrafter"/>
</dbReference>
<feature type="domain" description="UBP-type" evidence="7">
    <location>
        <begin position="219"/>
        <end position="312"/>
    </location>
</feature>
<dbReference type="Gramene" id="RZC61935">
    <property type="protein sequence ID" value="RZC61935"/>
    <property type="gene ID" value="C5167_023690"/>
</dbReference>
<dbReference type="EMBL" id="CM010719">
    <property type="protein sequence ID" value="RZC61935.1"/>
    <property type="molecule type" value="Genomic_DNA"/>
</dbReference>
<evidence type="ECO:0008006" key="10">
    <source>
        <dbReference type="Google" id="ProtNLM"/>
    </source>
</evidence>
<keyword evidence="9" id="KW-1185">Reference proteome</keyword>
<dbReference type="PROSITE" id="PS50271">
    <property type="entry name" value="ZF_UBP"/>
    <property type="match status" value="1"/>
</dbReference>
<evidence type="ECO:0000259" key="6">
    <source>
        <dbReference type="PROSITE" id="PS50089"/>
    </source>
</evidence>
<keyword evidence="3" id="KW-0862">Zinc</keyword>
<dbReference type="CDD" id="cd12437">
    <property type="entry name" value="RRM_BRAP2_like"/>
    <property type="match status" value="1"/>
</dbReference>
<protein>
    <recommendedName>
        <fullName evidence="10">BRCA1-associated protein</fullName>
    </recommendedName>
</protein>
<dbReference type="InterPro" id="IPR047243">
    <property type="entry name" value="RING-H2_BRAP2"/>
</dbReference>
<dbReference type="Pfam" id="PF07576">
    <property type="entry name" value="BRAP2"/>
    <property type="match status" value="1"/>
</dbReference>
<dbReference type="Pfam" id="PF13639">
    <property type="entry name" value="zf-RING_2"/>
    <property type="match status" value="1"/>
</dbReference>
<dbReference type="SMART" id="SM00290">
    <property type="entry name" value="ZnF_UBP"/>
    <property type="match status" value="1"/>
</dbReference>
<dbReference type="GO" id="GO:0061630">
    <property type="term" value="F:ubiquitin protein ligase activity"/>
    <property type="evidence" value="ECO:0007669"/>
    <property type="project" value="TreeGrafter"/>
</dbReference>
<keyword evidence="5" id="KW-0175">Coiled coil</keyword>
<sequence length="501" mass="56815">MSSVMSATSTSGSVAGATSEDIFRLSTAMDSTDLTESSSNSTVTQTLPFSSGNPRIEEIRGIMHLYRDDSSNSNLPVGRKPLVCVLAVPNHMTYADFCQFCGSFIQHILEMRIVRNDGDEDQYSVLIRFDGQESADNFYKHFSGKRFSSMEVEVCHVLFTVDVQFTASIEHAHTSPASSTEQPSCPVCLERLDQEMGGILTTICNHSFHCSCISKWTDSSCPVCRYCQQQPEKSKCSVCETLENLWICVICGFLGCGRYKEGHAIRHWKETQHCYSLELETRRVWDYVGDNYVHRLIQSKTDGKLVELNTCMHTGDYGSCKCSKDFGTGEVLFSSKLEALHTFMQIVDEYNDLLTSQLENQRTYFESLLLEAKEETEKEISESVDKAVGSRLQKLQSKLDKHMEEKKFLEEVNVNLMKNQDFWKSKILEIEERERKALKMRDEKIEALEEQLRGLMAYIEAENTEEQVSASSEITNGMVVSMEATNSNAKNASRSSNRRRT</sequence>
<proteinExistence type="predicted"/>
<evidence type="ECO:0000259" key="7">
    <source>
        <dbReference type="PROSITE" id="PS50271"/>
    </source>
</evidence>
<dbReference type="GO" id="GO:0005737">
    <property type="term" value="C:cytoplasm"/>
    <property type="evidence" value="ECO:0007669"/>
    <property type="project" value="TreeGrafter"/>
</dbReference>
<dbReference type="OMA" id="NGHAISH"/>
<dbReference type="PANTHER" id="PTHR24007:SF7">
    <property type="entry name" value="BRCA1-ASSOCIATED PROTEIN"/>
    <property type="match status" value="1"/>
</dbReference>
<accession>A0A4Y7JQI7</accession>
<dbReference type="InterPro" id="IPR011422">
    <property type="entry name" value="BRAP2/ETP1_RRM"/>
</dbReference>
<keyword evidence="1" id="KW-0479">Metal-binding</keyword>
<organism evidence="8 9">
    <name type="scientific">Papaver somniferum</name>
    <name type="common">Opium poppy</name>
    <dbReference type="NCBI Taxonomy" id="3469"/>
    <lineage>
        <taxon>Eukaryota</taxon>
        <taxon>Viridiplantae</taxon>
        <taxon>Streptophyta</taxon>
        <taxon>Embryophyta</taxon>
        <taxon>Tracheophyta</taxon>
        <taxon>Spermatophyta</taxon>
        <taxon>Magnoliopsida</taxon>
        <taxon>Ranunculales</taxon>
        <taxon>Papaveraceae</taxon>
        <taxon>Papaveroideae</taxon>
        <taxon>Papaver</taxon>
    </lineage>
</organism>
<keyword evidence="2 4" id="KW-0863">Zinc-finger</keyword>
<reference evidence="8 9" key="1">
    <citation type="journal article" date="2018" name="Science">
        <title>The opium poppy genome and morphinan production.</title>
        <authorList>
            <person name="Guo L."/>
            <person name="Winzer T."/>
            <person name="Yang X."/>
            <person name="Li Y."/>
            <person name="Ning Z."/>
            <person name="He Z."/>
            <person name="Teodor R."/>
            <person name="Lu Y."/>
            <person name="Bowser T.A."/>
            <person name="Graham I.A."/>
            <person name="Ye K."/>
        </authorList>
    </citation>
    <scope>NUCLEOTIDE SEQUENCE [LARGE SCALE GENOMIC DNA]</scope>
    <source>
        <strain evidence="9">cv. HN1</strain>
        <tissue evidence="8">Leaves</tissue>
    </source>
</reference>
<dbReference type="Gene3D" id="3.30.40.10">
    <property type="entry name" value="Zinc/RING finger domain, C3HC4 (zinc finger)"/>
    <property type="match status" value="2"/>
</dbReference>
<dbReference type="PROSITE" id="PS50089">
    <property type="entry name" value="ZF_RING_2"/>
    <property type="match status" value="1"/>
</dbReference>
<name>A0A4Y7JQI7_PAPSO</name>
<dbReference type="STRING" id="3469.A0A4Y7JQI7"/>
<gene>
    <name evidence="8" type="ORF">C5167_023690</name>
</gene>
<dbReference type="GO" id="GO:0008270">
    <property type="term" value="F:zinc ion binding"/>
    <property type="evidence" value="ECO:0007669"/>
    <property type="project" value="UniProtKB-KW"/>
</dbReference>
<evidence type="ECO:0000256" key="5">
    <source>
        <dbReference type="SAM" id="Coils"/>
    </source>
</evidence>
<evidence type="ECO:0000256" key="4">
    <source>
        <dbReference type="PROSITE-ProRule" id="PRU00502"/>
    </source>
</evidence>
<evidence type="ECO:0000313" key="8">
    <source>
        <dbReference type="EMBL" id="RZC61935.1"/>
    </source>
</evidence>
<dbReference type="CDD" id="cd16457">
    <property type="entry name" value="RING-H2_BRAP2"/>
    <property type="match status" value="1"/>
</dbReference>
<dbReference type="Proteomes" id="UP000316621">
    <property type="component" value="Chromosome 5"/>
</dbReference>
<dbReference type="InterPro" id="IPR013083">
    <property type="entry name" value="Znf_RING/FYVE/PHD"/>
</dbReference>
<dbReference type="InterPro" id="IPR001841">
    <property type="entry name" value="Znf_RING"/>
</dbReference>
<dbReference type="SUPFAM" id="SSF57850">
    <property type="entry name" value="RING/U-box"/>
    <property type="match status" value="1"/>
</dbReference>
<dbReference type="PANTHER" id="PTHR24007">
    <property type="entry name" value="BRCA1-ASSOCIATED PROTEIN"/>
    <property type="match status" value="1"/>
</dbReference>
<evidence type="ECO:0000256" key="1">
    <source>
        <dbReference type="ARBA" id="ARBA00022723"/>
    </source>
</evidence>